<evidence type="ECO:0000313" key="2">
    <source>
        <dbReference type="EMBL" id="CAB1421853.1"/>
    </source>
</evidence>
<comment type="caution">
    <text evidence="2">The sequence shown here is derived from an EMBL/GenBank/DDBJ whole genome shotgun (WGS) entry which is preliminary data.</text>
</comment>
<keyword evidence="3" id="KW-1185">Reference proteome</keyword>
<sequence length="230" mass="24532">MCLKYLTHFPVHTLKTLGSGQVGPGAGLTLDSTLTSRQLGFVVAAGKTESSGHRTTVLESDVTSTSYSSSFTIHTGDTAGAIPVFPSSKVLKWHFASASGGHLIRTKDPPAILVDIHAACLDEPTKTRKGPGSDFPSVSRVAESEPETQGLARTKQSQLAKSLRTPFNGGSGVGDEEGSMKLERLMKGFWLDGREEISRVEVVEGKRGVGCCGIENPHHLQYRDTTKSHG</sequence>
<accession>A0A9N7TZT7</accession>
<evidence type="ECO:0000256" key="1">
    <source>
        <dbReference type="SAM" id="MobiDB-lite"/>
    </source>
</evidence>
<protein>
    <submittedName>
        <fullName evidence="2">Uncharacterized protein</fullName>
    </submittedName>
</protein>
<proteinExistence type="predicted"/>
<organism evidence="2 3">
    <name type="scientific">Pleuronectes platessa</name>
    <name type="common">European plaice</name>
    <dbReference type="NCBI Taxonomy" id="8262"/>
    <lineage>
        <taxon>Eukaryota</taxon>
        <taxon>Metazoa</taxon>
        <taxon>Chordata</taxon>
        <taxon>Craniata</taxon>
        <taxon>Vertebrata</taxon>
        <taxon>Euteleostomi</taxon>
        <taxon>Actinopterygii</taxon>
        <taxon>Neopterygii</taxon>
        <taxon>Teleostei</taxon>
        <taxon>Neoteleostei</taxon>
        <taxon>Acanthomorphata</taxon>
        <taxon>Carangaria</taxon>
        <taxon>Pleuronectiformes</taxon>
        <taxon>Pleuronectoidei</taxon>
        <taxon>Pleuronectidae</taxon>
        <taxon>Pleuronectes</taxon>
    </lineage>
</organism>
<feature type="region of interest" description="Disordered" evidence="1">
    <location>
        <begin position="123"/>
        <end position="177"/>
    </location>
</feature>
<dbReference type="Proteomes" id="UP001153269">
    <property type="component" value="Unassembled WGS sequence"/>
</dbReference>
<name>A0A9N7TZT7_PLEPL</name>
<dbReference type="AlphaFoldDB" id="A0A9N7TZT7"/>
<dbReference type="EMBL" id="CADEAL010000548">
    <property type="protein sequence ID" value="CAB1421853.1"/>
    <property type="molecule type" value="Genomic_DNA"/>
</dbReference>
<evidence type="ECO:0000313" key="3">
    <source>
        <dbReference type="Proteomes" id="UP001153269"/>
    </source>
</evidence>
<gene>
    <name evidence="2" type="ORF">PLEPLA_LOCUS9741</name>
</gene>
<reference evidence="2" key="1">
    <citation type="submission" date="2020-03" db="EMBL/GenBank/DDBJ databases">
        <authorList>
            <person name="Weist P."/>
        </authorList>
    </citation>
    <scope>NUCLEOTIDE SEQUENCE</scope>
</reference>